<dbReference type="InterPro" id="IPR036849">
    <property type="entry name" value="Enolase-like_C_sf"/>
</dbReference>
<evidence type="ECO:0000256" key="5">
    <source>
        <dbReference type="RuleBase" id="RU366006"/>
    </source>
</evidence>
<evidence type="ECO:0000256" key="3">
    <source>
        <dbReference type="ARBA" id="ARBA00022842"/>
    </source>
</evidence>
<comment type="similarity">
    <text evidence="1 5">Belongs to the mandelate racemase/muconate lactonizing enzyme family.</text>
</comment>
<evidence type="ECO:0000313" key="8">
    <source>
        <dbReference type="Proteomes" id="UP001160550"/>
    </source>
</evidence>
<dbReference type="RefSeq" id="WP_280942225.1">
    <property type="nucleotide sequence ID" value="NZ_JARYGX010000017.1"/>
</dbReference>
<keyword evidence="2 5" id="KW-0479">Metal-binding</keyword>
<evidence type="ECO:0000259" key="6">
    <source>
        <dbReference type="SMART" id="SM00922"/>
    </source>
</evidence>
<sequence>MPIQLELHNEPLRLAAPFRISGHVFEAMPATVVTLRDGDFVGRGEGAGVYYNNDHPETMIATLEALRERIEAGLDRETLRGLLPPGGARNALDAALWELESQRAGVPVWQLAGLEGVRPLLTTMTVGADEPGVMARNAAAYTRARALKLKLTGEAGLDAARVRAVRTRCPEPWIGVDANQGYRVADLPDLLPVLLEARVSLLEQPGARGLEHELAGVERPLPFAADESILDLAELEARHHHFDVVNIKLDKCGGLTEGLMMARRARELGKRVMVGNMCGTSLAAAPAFVLGQFCDVVDLDGPIFLQADRSPSVHYEDGHIHCGDEVWGPRAGR</sequence>
<dbReference type="PANTHER" id="PTHR48073:SF2">
    <property type="entry name" value="O-SUCCINYLBENZOATE SYNTHASE"/>
    <property type="match status" value="1"/>
</dbReference>
<dbReference type="SFLD" id="SFLDS00001">
    <property type="entry name" value="Enolase"/>
    <property type="match status" value="1"/>
</dbReference>
<dbReference type="Pfam" id="PF02746">
    <property type="entry name" value="MR_MLE_N"/>
    <property type="match status" value="1"/>
</dbReference>
<dbReference type="SMART" id="SM00922">
    <property type="entry name" value="MR_MLE"/>
    <property type="match status" value="1"/>
</dbReference>
<organism evidence="7 8">
    <name type="scientific">Luteimonas composti</name>
    <dbReference type="NCBI Taxonomy" id="398257"/>
    <lineage>
        <taxon>Bacteria</taxon>
        <taxon>Pseudomonadati</taxon>
        <taxon>Pseudomonadota</taxon>
        <taxon>Gammaproteobacteria</taxon>
        <taxon>Lysobacterales</taxon>
        <taxon>Lysobacteraceae</taxon>
        <taxon>Luteimonas</taxon>
    </lineage>
</organism>
<dbReference type="SUPFAM" id="SSF54826">
    <property type="entry name" value="Enolase N-terminal domain-like"/>
    <property type="match status" value="1"/>
</dbReference>
<evidence type="ECO:0000256" key="4">
    <source>
        <dbReference type="ARBA" id="ARBA00023235"/>
    </source>
</evidence>
<dbReference type="EMBL" id="JARYGX010000017">
    <property type="protein sequence ID" value="MDH7453013.1"/>
    <property type="molecule type" value="Genomic_DNA"/>
</dbReference>
<dbReference type="InterPro" id="IPR034603">
    <property type="entry name" value="Dipeptide_epimerase"/>
</dbReference>
<dbReference type="SFLD" id="SFLDG00180">
    <property type="entry name" value="muconate_cycloisomerase"/>
    <property type="match status" value="1"/>
</dbReference>
<keyword evidence="8" id="KW-1185">Reference proteome</keyword>
<comment type="caution">
    <text evidence="7">The sequence shown here is derived from an EMBL/GenBank/DDBJ whole genome shotgun (WGS) entry which is preliminary data.</text>
</comment>
<dbReference type="Gene3D" id="3.30.390.10">
    <property type="entry name" value="Enolase-like, N-terminal domain"/>
    <property type="match status" value="1"/>
</dbReference>
<evidence type="ECO:0000256" key="2">
    <source>
        <dbReference type="ARBA" id="ARBA00022723"/>
    </source>
</evidence>
<feature type="domain" description="Mandelate racemase/muconate lactonizing enzyme C-terminal" evidence="6">
    <location>
        <begin position="131"/>
        <end position="224"/>
    </location>
</feature>
<dbReference type="PROSITE" id="PS00909">
    <property type="entry name" value="MR_MLE_2"/>
    <property type="match status" value="1"/>
</dbReference>
<dbReference type="Proteomes" id="UP001160550">
    <property type="component" value="Unassembled WGS sequence"/>
</dbReference>
<dbReference type="Pfam" id="PF13378">
    <property type="entry name" value="MR_MLE_C"/>
    <property type="match status" value="1"/>
</dbReference>
<dbReference type="EC" id="5.1.1.-" evidence="5"/>
<dbReference type="InterPro" id="IPR029017">
    <property type="entry name" value="Enolase-like_N"/>
</dbReference>
<proteinExistence type="inferred from homology"/>
<dbReference type="SUPFAM" id="SSF51604">
    <property type="entry name" value="Enolase C-terminal domain-like"/>
    <property type="match status" value="1"/>
</dbReference>
<evidence type="ECO:0000256" key="1">
    <source>
        <dbReference type="ARBA" id="ARBA00008031"/>
    </source>
</evidence>
<protein>
    <recommendedName>
        <fullName evidence="5">Dipeptide epimerase</fullName>
        <ecNumber evidence="5">5.1.1.-</ecNumber>
    </recommendedName>
</protein>
<dbReference type="InterPro" id="IPR029065">
    <property type="entry name" value="Enolase_C-like"/>
</dbReference>
<name>A0ABT6MSE1_9GAMM</name>
<dbReference type="InterPro" id="IPR013342">
    <property type="entry name" value="Mandelate_racemase_C"/>
</dbReference>
<dbReference type="Gene3D" id="3.20.20.120">
    <property type="entry name" value="Enolase-like C-terminal domain"/>
    <property type="match status" value="1"/>
</dbReference>
<reference evidence="7" key="1">
    <citation type="journal article" date="2007" name="Int. J. Syst. Evol. Microbiol.">
        <title>Luteimonas composti sp. nov., a moderately thermophilic bacterium isolated from food waste.</title>
        <authorList>
            <person name="Young C.C."/>
            <person name="Kampfer P."/>
            <person name="Chen W.M."/>
            <person name="Yen W.S."/>
            <person name="Arun A.B."/>
            <person name="Lai W.A."/>
            <person name="Shen F.T."/>
            <person name="Rekha P.D."/>
            <person name="Lin K.Y."/>
            <person name="Chou J.H."/>
        </authorList>
    </citation>
    <scope>NUCLEOTIDE SEQUENCE</scope>
    <source>
        <strain evidence="7">CC-YY355</strain>
    </source>
</reference>
<dbReference type="InterPro" id="IPR013341">
    <property type="entry name" value="Mandelate_racemase_N_dom"/>
</dbReference>
<comment type="cofactor">
    <cofactor evidence="5">
        <name>Mg(2+)</name>
        <dbReference type="ChEBI" id="CHEBI:18420"/>
    </cofactor>
    <text evidence="5">Binds 1 Mg(2+) ion per subunit.</text>
</comment>
<dbReference type="InterPro" id="IPR018110">
    <property type="entry name" value="Mandel_Rmase/mucon_lact_enz_CS"/>
</dbReference>
<keyword evidence="3 5" id="KW-0460">Magnesium</keyword>
<evidence type="ECO:0000313" key="7">
    <source>
        <dbReference type="EMBL" id="MDH7453013.1"/>
    </source>
</evidence>
<gene>
    <name evidence="7" type="ORF">QF205_07975</name>
</gene>
<dbReference type="CDD" id="cd03319">
    <property type="entry name" value="L-Ala-DL-Glu_epimerase"/>
    <property type="match status" value="1"/>
</dbReference>
<dbReference type="PANTHER" id="PTHR48073">
    <property type="entry name" value="O-SUCCINYLBENZOATE SYNTHASE-RELATED"/>
    <property type="match status" value="1"/>
</dbReference>
<keyword evidence="4 5" id="KW-0413">Isomerase</keyword>
<reference evidence="7" key="2">
    <citation type="submission" date="2023-04" db="EMBL/GenBank/DDBJ databases">
        <authorList>
            <person name="Sun J.-Q."/>
        </authorList>
    </citation>
    <scope>NUCLEOTIDE SEQUENCE</scope>
    <source>
        <strain evidence="7">CC-YY355</strain>
    </source>
</reference>
<accession>A0ABT6MSE1</accession>